<protein>
    <submittedName>
        <fullName evidence="2">Uncharacterized protein</fullName>
    </submittedName>
</protein>
<proteinExistence type="predicted"/>
<dbReference type="Proteomes" id="UP000001338">
    <property type="component" value="Unassembled WGS sequence"/>
</dbReference>
<dbReference type="EMBL" id="AFLV02000059">
    <property type="protein sequence ID" value="EKR63414.1"/>
    <property type="molecule type" value="Genomic_DNA"/>
</dbReference>
<accession>A0A828Z053</accession>
<dbReference type="AlphaFoldDB" id="A0A828Z053"/>
<evidence type="ECO:0000313" key="2">
    <source>
        <dbReference type="EMBL" id="EKR63414.1"/>
    </source>
</evidence>
<sequence>MCAFHIRESVLRGRLKTLKDISKRSGKFLKNVGVPTVRRIDGFSCRLKL</sequence>
<comment type="caution">
    <text evidence="2">The sequence shown here is derived from an EMBL/GenBank/DDBJ whole genome shotgun (WGS) entry which is preliminary data.</text>
</comment>
<dbReference type="EMBL" id="AFLV02000061">
    <property type="protein sequence ID" value="EKR63297.1"/>
    <property type="molecule type" value="Genomic_DNA"/>
</dbReference>
<gene>
    <name evidence="2" type="ORF">LEP1GSC036_2213</name>
    <name evidence="1" type="ORF">LEP1GSC036_3805</name>
</gene>
<organism evidence="2 3">
    <name type="scientific">Leptospira weilii str. 2006001853</name>
    <dbReference type="NCBI Taxonomy" id="1001589"/>
    <lineage>
        <taxon>Bacteria</taxon>
        <taxon>Pseudomonadati</taxon>
        <taxon>Spirochaetota</taxon>
        <taxon>Spirochaetia</taxon>
        <taxon>Leptospirales</taxon>
        <taxon>Leptospiraceae</taxon>
        <taxon>Leptospira</taxon>
    </lineage>
</organism>
<reference evidence="2 3" key="1">
    <citation type="submission" date="2012-10" db="EMBL/GenBank/DDBJ databases">
        <authorList>
            <person name="Harkins D.M."/>
            <person name="Durkin A.S."/>
            <person name="Brinkac L.M."/>
            <person name="Haft D.H."/>
            <person name="Selengut J.D."/>
            <person name="Sanka R."/>
            <person name="DePew J."/>
            <person name="Purushe J."/>
            <person name="Whelen A.C."/>
            <person name="Vinetz J.M."/>
            <person name="Sutton G.G."/>
            <person name="Nierman W.C."/>
            <person name="Fouts D.E."/>
        </authorList>
    </citation>
    <scope>NUCLEOTIDE SEQUENCE [LARGE SCALE GENOMIC DNA]</scope>
    <source>
        <strain evidence="2 3">2006001853</strain>
    </source>
</reference>
<evidence type="ECO:0000313" key="3">
    <source>
        <dbReference type="Proteomes" id="UP000001338"/>
    </source>
</evidence>
<evidence type="ECO:0000313" key="1">
    <source>
        <dbReference type="EMBL" id="EKR63297.1"/>
    </source>
</evidence>
<name>A0A828Z053_9LEPT</name>